<dbReference type="AlphaFoldDB" id="A0AAV2E0Y7"/>
<dbReference type="Proteomes" id="UP001497516">
    <property type="component" value="Chromosome 3"/>
</dbReference>
<organism evidence="2 3">
    <name type="scientific">Linum trigynum</name>
    <dbReference type="NCBI Taxonomy" id="586398"/>
    <lineage>
        <taxon>Eukaryota</taxon>
        <taxon>Viridiplantae</taxon>
        <taxon>Streptophyta</taxon>
        <taxon>Embryophyta</taxon>
        <taxon>Tracheophyta</taxon>
        <taxon>Spermatophyta</taxon>
        <taxon>Magnoliopsida</taxon>
        <taxon>eudicotyledons</taxon>
        <taxon>Gunneridae</taxon>
        <taxon>Pentapetalae</taxon>
        <taxon>rosids</taxon>
        <taxon>fabids</taxon>
        <taxon>Malpighiales</taxon>
        <taxon>Linaceae</taxon>
        <taxon>Linum</taxon>
    </lineage>
</organism>
<dbReference type="EMBL" id="OZ034816">
    <property type="protein sequence ID" value="CAL1379438.1"/>
    <property type="molecule type" value="Genomic_DNA"/>
</dbReference>
<proteinExistence type="predicted"/>
<evidence type="ECO:0000256" key="1">
    <source>
        <dbReference type="SAM" id="MobiDB-lite"/>
    </source>
</evidence>
<gene>
    <name evidence="2" type="ORF">LTRI10_LOCUS20957</name>
</gene>
<evidence type="ECO:0000313" key="3">
    <source>
        <dbReference type="Proteomes" id="UP001497516"/>
    </source>
</evidence>
<protein>
    <submittedName>
        <fullName evidence="2">Uncharacterized protein</fullName>
    </submittedName>
</protein>
<evidence type="ECO:0000313" key="2">
    <source>
        <dbReference type="EMBL" id="CAL1379438.1"/>
    </source>
</evidence>
<accession>A0AAV2E0Y7</accession>
<reference evidence="2 3" key="1">
    <citation type="submission" date="2024-04" db="EMBL/GenBank/DDBJ databases">
        <authorList>
            <person name="Fracassetti M."/>
        </authorList>
    </citation>
    <scope>NUCLEOTIDE SEQUENCE [LARGE SCALE GENOMIC DNA]</scope>
</reference>
<name>A0AAV2E0Y7_9ROSI</name>
<sequence>MASTDTGEGTLTGRRLPLKLTESRRRDGDGLTEFNGQRSGDWRNLPAASMGFEFDGWLRPTTMNRVRRLASTGFEFDCRLRPTTMNRVRRLASTGFEFDGWLRPTTMNGGGGIGGR</sequence>
<keyword evidence="3" id="KW-1185">Reference proteome</keyword>
<feature type="region of interest" description="Disordered" evidence="1">
    <location>
        <begin position="1"/>
        <end position="39"/>
    </location>
</feature>